<reference evidence="2" key="2">
    <citation type="journal article" date="2021" name="PeerJ">
        <title>Extensive microbial diversity within the chicken gut microbiome revealed by metagenomics and culture.</title>
        <authorList>
            <person name="Gilroy R."/>
            <person name="Ravi A."/>
            <person name="Getino M."/>
            <person name="Pursley I."/>
            <person name="Horton D.L."/>
            <person name="Alikhan N.F."/>
            <person name="Baker D."/>
            <person name="Gharbi K."/>
            <person name="Hall N."/>
            <person name="Watson M."/>
            <person name="Adriaenssens E.M."/>
            <person name="Foster-Nyarko E."/>
            <person name="Jarju S."/>
            <person name="Secka A."/>
            <person name="Antonio M."/>
            <person name="Oren A."/>
            <person name="Chaudhuri R.R."/>
            <person name="La Ragione R."/>
            <person name="Hildebrand F."/>
            <person name="Pallen M.J."/>
        </authorList>
    </citation>
    <scope>NUCLEOTIDE SEQUENCE</scope>
    <source>
        <strain evidence="2">ChiGjej1B1-19959</strain>
    </source>
</reference>
<sequence>MGGDLHCHTKLSDGSLGIEDLISLAKRSNVSTIAIADLDCLAGTVRGKIIGERLGVQVIPGVELSASDKATGARVHILGYLNEFPDRLEGLCHRNSLARKKAAHFMMLQVAKLYPVSTEFIVKCATGSTNIFPSHIMQALVECGCADSLYGELYQKLFSPGAPGSVYTAPKFPDAAEVVDAVHAAGGIAVLASPAADGSLEVLPRLLEHGLDGLEVWHPSADAATSDSLKKLAAKHKLLCVGGTGFRGLYSPARVRVGEVETPDDALQKLLGYKARQKRLAKKAAKAAAQGAD</sequence>
<organism evidence="2 3">
    <name type="scientific">Candidatus Fimenecus excrementigallinarum</name>
    <dbReference type="NCBI Taxonomy" id="2840816"/>
    <lineage>
        <taxon>Bacteria</taxon>
        <taxon>Bacillati</taxon>
        <taxon>Bacillota</taxon>
        <taxon>Clostridia</taxon>
        <taxon>Candidatus Fimenecus</taxon>
    </lineage>
</organism>
<dbReference type="InterPro" id="IPR016195">
    <property type="entry name" value="Pol/histidinol_Pase-like"/>
</dbReference>
<evidence type="ECO:0000313" key="2">
    <source>
        <dbReference type="EMBL" id="HIU35973.1"/>
    </source>
</evidence>
<dbReference type="CDD" id="cd07438">
    <property type="entry name" value="PHP_HisPPase_AMP"/>
    <property type="match status" value="1"/>
</dbReference>
<dbReference type="Pfam" id="PF02811">
    <property type="entry name" value="PHP"/>
    <property type="match status" value="1"/>
</dbReference>
<dbReference type="PANTHER" id="PTHR42924">
    <property type="entry name" value="EXONUCLEASE"/>
    <property type="match status" value="1"/>
</dbReference>
<reference evidence="2" key="1">
    <citation type="submission" date="2020-10" db="EMBL/GenBank/DDBJ databases">
        <authorList>
            <person name="Gilroy R."/>
        </authorList>
    </citation>
    <scope>NUCLEOTIDE SEQUENCE</scope>
    <source>
        <strain evidence="2">ChiGjej1B1-19959</strain>
    </source>
</reference>
<dbReference type="Gene3D" id="1.10.150.650">
    <property type="match status" value="1"/>
</dbReference>
<evidence type="ECO:0000259" key="1">
    <source>
        <dbReference type="SMART" id="SM00481"/>
    </source>
</evidence>
<dbReference type="GO" id="GO:0035312">
    <property type="term" value="F:5'-3' DNA exonuclease activity"/>
    <property type="evidence" value="ECO:0007669"/>
    <property type="project" value="TreeGrafter"/>
</dbReference>
<comment type="caution">
    <text evidence="2">The sequence shown here is derived from an EMBL/GenBank/DDBJ whole genome shotgun (WGS) entry which is preliminary data.</text>
</comment>
<dbReference type="PANTHER" id="PTHR42924:SF3">
    <property type="entry name" value="POLYMERASE_HISTIDINOL PHOSPHATASE N-TERMINAL DOMAIN-CONTAINING PROTEIN"/>
    <property type="match status" value="1"/>
</dbReference>
<dbReference type="EMBL" id="DVMW01000031">
    <property type="protein sequence ID" value="HIU35973.1"/>
    <property type="molecule type" value="Genomic_DNA"/>
</dbReference>
<dbReference type="InterPro" id="IPR052018">
    <property type="entry name" value="PHP_domain"/>
</dbReference>
<dbReference type="Gene3D" id="3.20.20.140">
    <property type="entry name" value="Metal-dependent hydrolases"/>
    <property type="match status" value="1"/>
</dbReference>
<proteinExistence type="predicted"/>
<feature type="domain" description="Polymerase/histidinol phosphatase N-terminal" evidence="1">
    <location>
        <begin position="3"/>
        <end position="68"/>
    </location>
</feature>
<gene>
    <name evidence="2" type="ORF">IAC53_05120</name>
</gene>
<dbReference type="GO" id="GO:0004534">
    <property type="term" value="F:5'-3' RNA exonuclease activity"/>
    <property type="evidence" value="ECO:0007669"/>
    <property type="project" value="TreeGrafter"/>
</dbReference>
<accession>A0A9D1IFF5</accession>
<evidence type="ECO:0000313" key="3">
    <source>
        <dbReference type="Proteomes" id="UP000824071"/>
    </source>
</evidence>
<dbReference type="InterPro" id="IPR003141">
    <property type="entry name" value="Pol/His_phosphatase_N"/>
</dbReference>
<dbReference type="AlphaFoldDB" id="A0A9D1IFF5"/>
<dbReference type="Proteomes" id="UP000824071">
    <property type="component" value="Unassembled WGS sequence"/>
</dbReference>
<name>A0A9D1IFF5_9FIRM</name>
<protein>
    <submittedName>
        <fullName evidence="2">PHP domain-containing protein</fullName>
    </submittedName>
</protein>
<dbReference type="SMART" id="SM00481">
    <property type="entry name" value="POLIIIAc"/>
    <property type="match status" value="1"/>
</dbReference>
<dbReference type="SUPFAM" id="SSF89550">
    <property type="entry name" value="PHP domain-like"/>
    <property type="match status" value="1"/>
</dbReference>
<dbReference type="InterPro" id="IPR004013">
    <property type="entry name" value="PHP_dom"/>
</dbReference>